<evidence type="ECO:0000313" key="2">
    <source>
        <dbReference type="EMBL" id="OBY65348.1"/>
    </source>
</evidence>
<dbReference type="Pfam" id="PF14060">
    <property type="entry name" value="DUF4252"/>
    <property type="match status" value="1"/>
</dbReference>
<dbReference type="EMBL" id="LSFM01000018">
    <property type="protein sequence ID" value="OBY65348.1"/>
    <property type="molecule type" value="Genomic_DNA"/>
</dbReference>
<dbReference type="KEGG" id="pob:LPB03_02080"/>
<name>A0A1B8U0C6_9FLAO</name>
<proteinExistence type="predicted"/>
<dbReference type="OrthoDB" id="1143555at2"/>
<feature type="chain" id="PRO_5008615830" description="DUF4252 domain-containing protein" evidence="1">
    <location>
        <begin position="20"/>
        <end position="179"/>
    </location>
</feature>
<dbReference type="AlphaFoldDB" id="A0A1B8U0C6"/>
<dbReference type="STRING" id="1774273.LPB03_02080"/>
<organism evidence="2 3">
    <name type="scientific">Polaribacter vadi</name>
    <dbReference type="NCBI Taxonomy" id="1774273"/>
    <lineage>
        <taxon>Bacteria</taxon>
        <taxon>Pseudomonadati</taxon>
        <taxon>Bacteroidota</taxon>
        <taxon>Flavobacteriia</taxon>
        <taxon>Flavobacteriales</taxon>
        <taxon>Flavobacteriaceae</taxon>
    </lineage>
</organism>
<evidence type="ECO:0000313" key="3">
    <source>
        <dbReference type="Proteomes" id="UP000092584"/>
    </source>
</evidence>
<accession>A0A1B8U0C6</accession>
<dbReference type="PROSITE" id="PS51257">
    <property type="entry name" value="PROKAR_LIPOPROTEIN"/>
    <property type="match status" value="1"/>
</dbReference>
<keyword evidence="3" id="KW-1185">Reference proteome</keyword>
<dbReference type="InterPro" id="IPR025348">
    <property type="entry name" value="DUF4252"/>
</dbReference>
<sequence>MKKLTLLCSLVFLVVFATACKNEKSLQSYLVEANDKAGFSSIDVPVSSVLSPKADVSEDVKETIKSIKKINVVFLKKTQENETVYETEKATLKNIFKDNKDYKTLSSMKMKGMNVNLYYSGETDSIDEIVAFGYSQDVGVGVARLLGENMNPAKIMEVINDIKMDSSNLQGFSAIFKGK</sequence>
<dbReference type="Proteomes" id="UP000092584">
    <property type="component" value="Unassembled WGS sequence"/>
</dbReference>
<comment type="caution">
    <text evidence="2">The sequence shown here is derived from an EMBL/GenBank/DDBJ whole genome shotgun (WGS) entry which is preliminary data.</text>
</comment>
<reference evidence="3" key="1">
    <citation type="submission" date="2016-02" db="EMBL/GenBank/DDBJ databases">
        <authorList>
            <person name="Shin S.-K."/>
            <person name="Yi H."/>
            <person name="Kim E."/>
        </authorList>
    </citation>
    <scope>NUCLEOTIDE SEQUENCE [LARGE SCALE GENOMIC DNA]</scope>
    <source>
        <strain evidence="3">LPB0003</strain>
    </source>
</reference>
<evidence type="ECO:0008006" key="4">
    <source>
        <dbReference type="Google" id="ProtNLM"/>
    </source>
</evidence>
<keyword evidence="1" id="KW-0732">Signal</keyword>
<gene>
    <name evidence="2" type="ORF">LPB3_03030</name>
</gene>
<feature type="signal peptide" evidence="1">
    <location>
        <begin position="1"/>
        <end position="19"/>
    </location>
</feature>
<protein>
    <recommendedName>
        <fullName evidence="4">DUF4252 domain-containing protein</fullName>
    </recommendedName>
</protein>
<evidence type="ECO:0000256" key="1">
    <source>
        <dbReference type="SAM" id="SignalP"/>
    </source>
</evidence>
<dbReference type="RefSeq" id="WP_065318126.1">
    <property type="nucleotide sequence ID" value="NZ_CAXBLX010000016.1"/>
</dbReference>